<feature type="region of interest" description="Disordered" evidence="1">
    <location>
        <begin position="25"/>
        <end position="47"/>
    </location>
</feature>
<feature type="compositionally biased region" description="Basic and acidic residues" evidence="1">
    <location>
        <begin position="293"/>
        <end position="307"/>
    </location>
</feature>
<gene>
    <name evidence="4" type="ORF">BN1204_014550</name>
    <name evidence="3" type="ORF">NCLIV_014550</name>
</gene>
<reference evidence="4" key="4">
    <citation type="journal article" date="2015" name="PLoS ONE">
        <title>Comprehensive Evaluation of Toxoplasma gondii VEG and Neospora caninum LIV Genomes with Tachyzoite Stage Transcriptome and Proteome Defines Novel Transcript Features.</title>
        <authorList>
            <person name="Ramaprasad A."/>
            <person name="Mourier T."/>
            <person name="Naeem R."/>
            <person name="Malas T.B."/>
            <person name="Moussa E."/>
            <person name="Panigrahi A."/>
            <person name="Vermont S.J."/>
            <person name="Otto T.D."/>
            <person name="Wastling J."/>
            <person name="Pain A."/>
        </authorList>
    </citation>
    <scope>NUCLEOTIDE SEQUENCE</scope>
    <source>
        <strain evidence="4">Liverpool</strain>
    </source>
</reference>
<organism evidence="3 5">
    <name type="scientific">Neospora caninum (strain Liverpool)</name>
    <dbReference type="NCBI Taxonomy" id="572307"/>
    <lineage>
        <taxon>Eukaryota</taxon>
        <taxon>Sar</taxon>
        <taxon>Alveolata</taxon>
        <taxon>Apicomplexa</taxon>
        <taxon>Conoidasida</taxon>
        <taxon>Coccidia</taxon>
        <taxon>Eucoccidiorida</taxon>
        <taxon>Eimeriorina</taxon>
        <taxon>Sarcocystidae</taxon>
        <taxon>Neospora</taxon>
    </lineage>
</organism>
<feature type="region of interest" description="Disordered" evidence="1">
    <location>
        <begin position="127"/>
        <end position="149"/>
    </location>
</feature>
<feature type="domain" description="RAP" evidence="2">
    <location>
        <begin position="203"/>
        <end position="261"/>
    </location>
</feature>
<evidence type="ECO:0000256" key="1">
    <source>
        <dbReference type="SAM" id="MobiDB-lite"/>
    </source>
</evidence>
<dbReference type="EMBL" id="FR823386">
    <property type="protein sequence ID" value="CBZ51661.1"/>
    <property type="molecule type" value="Genomic_DNA"/>
</dbReference>
<dbReference type="InParanoid" id="F0VDE6"/>
<feature type="compositionally biased region" description="Low complexity" evidence="1">
    <location>
        <begin position="309"/>
        <end position="324"/>
    </location>
</feature>
<proteinExistence type="predicted"/>
<dbReference type="EMBL" id="LN714479">
    <property type="protein sequence ID" value="CEL65615.1"/>
    <property type="molecule type" value="Genomic_DNA"/>
</dbReference>
<feature type="compositionally biased region" description="Pro residues" evidence="1">
    <location>
        <begin position="403"/>
        <end position="427"/>
    </location>
</feature>
<dbReference type="SMART" id="SM00952">
    <property type="entry name" value="RAP"/>
    <property type="match status" value="1"/>
</dbReference>
<feature type="compositionally biased region" description="Basic and acidic residues" evidence="1">
    <location>
        <begin position="339"/>
        <end position="362"/>
    </location>
</feature>
<reference evidence="5" key="3">
    <citation type="journal article" date="2012" name="PLoS Pathog.">
        <title>Comparative genomics of the apicomplexan parasites Toxoplasma gondii and Neospora caninum: Coccidia differing in host range and transmission strategy.</title>
        <authorList>
            <person name="Reid A.J."/>
            <person name="Vermont S.J."/>
            <person name="Cotton J.A."/>
            <person name="Harris D."/>
            <person name="Hill-Cawthorne G.A."/>
            <person name="Konen-Waisman S."/>
            <person name="Latham S.M."/>
            <person name="Mourier T."/>
            <person name="Norton R."/>
            <person name="Quail M.A."/>
            <person name="Sanders M."/>
            <person name="Shanmugam D."/>
            <person name="Sohal A."/>
            <person name="Wasmuth J.D."/>
            <person name="Brunk B."/>
            <person name="Grigg M.E."/>
            <person name="Howard J.C."/>
            <person name="Parkinson J."/>
            <person name="Roos D.S."/>
            <person name="Trees A.J."/>
            <person name="Berriman M."/>
            <person name="Pain A."/>
            <person name="Wastling J.M."/>
        </authorList>
    </citation>
    <scope>NUCLEOTIDE SEQUENCE [LARGE SCALE GENOMIC DNA]</scope>
    <source>
        <strain evidence="5">Liverpool</strain>
    </source>
</reference>
<evidence type="ECO:0000313" key="4">
    <source>
        <dbReference type="EMBL" id="CEL65615.1"/>
    </source>
</evidence>
<dbReference type="PROSITE" id="PS51286">
    <property type="entry name" value="RAP"/>
    <property type="match status" value="1"/>
</dbReference>
<dbReference type="OMA" id="PTHFYAN"/>
<evidence type="ECO:0000259" key="2">
    <source>
        <dbReference type="PROSITE" id="PS51286"/>
    </source>
</evidence>
<dbReference type="VEuPathDB" id="ToxoDB:NCLIV_014550"/>
<accession>F0VDE6</accession>
<dbReference type="eggNOG" id="ENOG502SF0V">
    <property type="taxonomic scope" value="Eukaryota"/>
</dbReference>
<reference evidence="3" key="1">
    <citation type="submission" date="2011-02" db="EMBL/GenBank/DDBJ databases">
        <authorList>
            <person name="Aslett M."/>
        </authorList>
    </citation>
    <scope>NUCLEOTIDE SEQUENCE</scope>
    <source>
        <strain evidence="3">Liverpool</strain>
    </source>
</reference>
<evidence type="ECO:0000313" key="5">
    <source>
        <dbReference type="Proteomes" id="UP000007494"/>
    </source>
</evidence>
<protein>
    <submittedName>
        <fullName evidence="4">RAP domain-containing protein</fullName>
    </submittedName>
</protein>
<feature type="compositionally biased region" description="Low complexity" evidence="1">
    <location>
        <begin position="444"/>
        <end position="463"/>
    </location>
</feature>
<evidence type="ECO:0000313" key="3">
    <source>
        <dbReference type="EMBL" id="CBZ51661.1"/>
    </source>
</evidence>
<feature type="region of interest" description="Disordered" evidence="1">
    <location>
        <begin position="511"/>
        <end position="538"/>
    </location>
</feature>
<dbReference type="RefSeq" id="XP_003881694.1">
    <property type="nucleotide sequence ID" value="XM_003881645.1"/>
</dbReference>
<dbReference type="InterPro" id="IPR013584">
    <property type="entry name" value="RAP"/>
</dbReference>
<keyword evidence="5" id="KW-1185">Reference proteome</keyword>
<feature type="compositionally biased region" description="Pro residues" evidence="1">
    <location>
        <begin position="464"/>
        <end position="479"/>
    </location>
</feature>
<reference evidence="3" key="2">
    <citation type="submission" date="2011-03" db="EMBL/GenBank/DDBJ databases">
        <title>Comparative genomics and transcriptomics of Neospora caninum and Toxoplasma gondii.</title>
        <authorList>
            <person name="Reid A.J."/>
            <person name="Sohal A."/>
            <person name="Harris D."/>
            <person name="Quail M."/>
            <person name="Sanders M."/>
            <person name="Berriman M."/>
            <person name="Wastling J.M."/>
            <person name="Pain A."/>
        </authorList>
    </citation>
    <scope>NUCLEOTIDE SEQUENCE</scope>
    <source>
        <strain evidence="3">Liverpool</strain>
    </source>
</reference>
<dbReference type="Pfam" id="PF08373">
    <property type="entry name" value="RAP"/>
    <property type="match status" value="1"/>
</dbReference>
<dbReference type="OrthoDB" id="413408at2759"/>
<dbReference type="GeneID" id="13444049"/>
<dbReference type="Proteomes" id="UP000007494">
    <property type="component" value="Chromosome V"/>
</dbReference>
<name>F0VDE6_NEOCL</name>
<dbReference type="AlphaFoldDB" id="F0VDE6"/>
<sequence length="538" mass="57770">MARTAASVVLGFRRSSVVCRRVSSAASPSPLLPSPTPSSSPSSLSSFPQSFFSASPSPSSSSSSSSARLLGASVVWGRRCLATHATSPSAFVASLPSLPFPSLSAPVGKGDGRPHVATFRLAAAFSTTPSTLPSPAESAQPGEKAERDQKPLDLPLLFDGGEERLSPQQVTEKEQLIKELTQRLSGPLADADGNVPTGAARPIAIEVDGPTHFYANSTRYTAYTKLKHRLLTRMGYKVLHVPYFEWRRLRGQKEREEYMRRKLMEEPTEWLDPEDEKFYNERMKVLKQQYEEEARRAAGLDPVKPEGESAASAPLASQPSQVPPDSRVASFEGGPAGPKSERNPAKASRAGERRERSRENPESRPQYSHPHGHPPHGHPSPGHPHGLPASPYPSFGSPGQDGAPPPFRPPSRPPPFPSSPGQSPPWQPAFRPYAVPHAPPPYAQAPTFQPSHAPHAPASHLQAPPHPLPSPATAAPPVPEAASVEDTIAQIKQKQDELAKMLAQLKSLEAEVGKKEGASSASQGPEEGEVFAGRHGQR</sequence>
<feature type="region of interest" description="Disordered" evidence="1">
    <location>
        <begin position="293"/>
        <end position="489"/>
    </location>
</feature>